<accession>A0ABW3F2A6</accession>
<dbReference type="PANTHER" id="PTHR37423:SF2">
    <property type="entry name" value="MEMBRANE-BOUND LYTIC MUREIN TRANSGLYCOSYLASE C"/>
    <property type="match status" value="1"/>
</dbReference>
<dbReference type="InterPro" id="IPR008258">
    <property type="entry name" value="Transglycosylase_SLT_dom_1"/>
</dbReference>
<comment type="similarity">
    <text evidence="1">Belongs to the transglycosylase Slt family.</text>
</comment>
<evidence type="ECO:0000259" key="3">
    <source>
        <dbReference type="Pfam" id="PF01464"/>
    </source>
</evidence>
<sequence length="220" mass="24031">MVTSTRLTLPLLLTLLAAAQPAMVYAEAAEVRQLAQQIMLDDSSESELVISNVAGDDDLPEVNLTGRQPPAAKLRWQNGNIPYQAEVQAVAQATQVDPALIHAVIATESGYNPQAQSKKGAYGLMQVLPATARTLSAIPVRQWSVRQQILWGSRYLKSMLELFEGDVTLALAAYNAGPNAVKSRQNSLPPFAETRQYVPKVLSYYRAFKSRLPHDSAALE</sequence>
<dbReference type="InterPro" id="IPR023346">
    <property type="entry name" value="Lysozyme-like_dom_sf"/>
</dbReference>
<reference evidence="5" key="1">
    <citation type="journal article" date="2019" name="Int. J. Syst. Evol. Microbiol.">
        <title>The Global Catalogue of Microorganisms (GCM) 10K type strain sequencing project: providing services to taxonomists for standard genome sequencing and annotation.</title>
        <authorList>
            <consortium name="The Broad Institute Genomics Platform"/>
            <consortium name="The Broad Institute Genome Sequencing Center for Infectious Disease"/>
            <person name="Wu L."/>
            <person name="Ma J."/>
        </authorList>
    </citation>
    <scope>NUCLEOTIDE SEQUENCE [LARGE SCALE GENOMIC DNA]</scope>
    <source>
        <strain evidence="5">CCUG 58412</strain>
    </source>
</reference>
<protein>
    <submittedName>
        <fullName evidence="4">Lytic transglycosylase domain-containing protein</fullName>
    </submittedName>
</protein>
<dbReference type="SUPFAM" id="SSF53955">
    <property type="entry name" value="Lysozyme-like"/>
    <property type="match status" value="1"/>
</dbReference>
<feature type="signal peptide" evidence="2">
    <location>
        <begin position="1"/>
        <end position="28"/>
    </location>
</feature>
<proteinExistence type="inferred from homology"/>
<dbReference type="CDD" id="cd00254">
    <property type="entry name" value="LT-like"/>
    <property type="match status" value="1"/>
</dbReference>
<keyword evidence="5" id="KW-1185">Reference proteome</keyword>
<feature type="chain" id="PRO_5045103755" evidence="2">
    <location>
        <begin position="29"/>
        <end position="220"/>
    </location>
</feature>
<dbReference type="PANTHER" id="PTHR37423">
    <property type="entry name" value="SOLUBLE LYTIC MUREIN TRANSGLYCOSYLASE-RELATED"/>
    <property type="match status" value="1"/>
</dbReference>
<dbReference type="Pfam" id="PF01464">
    <property type="entry name" value="SLT"/>
    <property type="match status" value="1"/>
</dbReference>
<keyword evidence="2" id="KW-0732">Signal</keyword>
<dbReference type="Proteomes" id="UP001597128">
    <property type="component" value="Unassembled WGS sequence"/>
</dbReference>
<evidence type="ECO:0000256" key="1">
    <source>
        <dbReference type="ARBA" id="ARBA00007734"/>
    </source>
</evidence>
<dbReference type="EMBL" id="JBHTKB010000001">
    <property type="protein sequence ID" value="MFD0911929.1"/>
    <property type="molecule type" value="Genomic_DNA"/>
</dbReference>
<dbReference type="Gene3D" id="1.10.530.10">
    <property type="match status" value="1"/>
</dbReference>
<dbReference type="RefSeq" id="WP_379054404.1">
    <property type="nucleotide sequence ID" value="NZ_JBHTKB010000001.1"/>
</dbReference>
<comment type="caution">
    <text evidence="4">The sequence shown here is derived from an EMBL/GenBank/DDBJ whole genome shotgun (WGS) entry which is preliminary data.</text>
</comment>
<evidence type="ECO:0000256" key="2">
    <source>
        <dbReference type="SAM" id="SignalP"/>
    </source>
</evidence>
<dbReference type="PROSITE" id="PS00922">
    <property type="entry name" value="TRANSGLYCOSYLASE"/>
    <property type="match status" value="1"/>
</dbReference>
<organism evidence="4 5">
    <name type="scientific">Methylophilus luteus</name>
    <dbReference type="NCBI Taxonomy" id="640108"/>
    <lineage>
        <taxon>Bacteria</taxon>
        <taxon>Pseudomonadati</taxon>
        <taxon>Pseudomonadota</taxon>
        <taxon>Betaproteobacteria</taxon>
        <taxon>Nitrosomonadales</taxon>
        <taxon>Methylophilaceae</taxon>
        <taxon>Methylophilus</taxon>
    </lineage>
</organism>
<dbReference type="InterPro" id="IPR000189">
    <property type="entry name" value="Transglyc_AS"/>
</dbReference>
<gene>
    <name evidence="4" type="ORF">ACFQ1Z_00080</name>
</gene>
<evidence type="ECO:0000313" key="4">
    <source>
        <dbReference type="EMBL" id="MFD0911929.1"/>
    </source>
</evidence>
<evidence type="ECO:0000313" key="5">
    <source>
        <dbReference type="Proteomes" id="UP001597128"/>
    </source>
</evidence>
<name>A0ABW3F2A6_9PROT</name>
<feature type="domain" description="Transglycosylase SLT" evidence="3">
    <location>
        <begin position="88"/>
        <end position="186"/>
    </location>
</feature>